<feature type="compositionally biased region" description="Basic residues" evidence="24">
    <location>
        <begin position="1290"/>
        <end position="1301"/>
    </location>
</feature>
<dbReference type="Pfam" id="PF00066">
    <property type="entry name" value="Notch"/>
    <property type="match status" value="3"/>
</dbReference>
<evidence type="ECO:0000256" key="8">
    <source>
        <dbReference type="ARBA" id="ARBA00022729"/>
    </source>
</evidence>
<keyword evidence="9" id="KW-0677">Repeat</keyword>
<dbReference type="GO" id="GO:0016318">
    <property type="term" value="P:ommatidial rotation"/>
    <property type="evidence" value="ECO:0007669"/>
    <property type="project" value="UniProtKB-ARBA"/>
</dbReference>
<dbReference type="GO" id="GO:0007219">
    <property type="term" value="P:Notch signaling pathway"/>
    <property type="evidence" value="ECO:0007669"/>
    <property type="project" value="UniProtKB-KW"/>
</dbReference>
<feature type="disulfide bond" evidence="23">
    <location>
        <begin position="291"/>
        <end position="300"/>
    </location>
</feature>
<dbReference type="SMART" id="SM00181">
    <property type="entry name" value="EGF"/>
    <property type="match status" value="12"/>
</dbReference>
<dbReference type="Gene3D" id="3.30.300.320">
    <property type="match status" value="1"/>
</dbReference>
<dbReference type="GO" id="GO:0048056">
    <property type="term" value="P:R3/R4 cell differentiation"/>
    <property type="evidence" value="ECO:0007669"/>
    <property type="project" value="UniProtKB-ARBA"/>
</dbReference>
<feature type="domain" description="EGF-like" evidence="26">
    <location>
        <begin position="104"/>
        <end position="140"/>
    </location>
</feature>
<keyword evidence="5" id="KW-1003">Cell membrane</keyword>
<dbReference type="CDD" id="cd21706">
    <property type="entry name" value="JMTM_dNotch"/>
    <property type="match status" value="1"/>
</dbReference>
<dbReference type="GO" id="GO:0005509">
    <property type="term" value="F:calcium ion binding"/>
    <property type="evidence" value="ECO:0007669"/>
    <property type="project" value="InterPro"/>
</dbReference>
<dbReference type="SMART" id="SM01339">
    <property type="entry name" value="NODP"/>
    <property type="match status" value="1"/>
</dbReference>
<dbReference type="GO" id="GO:0048568">
    <property type="term" value="P:embryonic organ development"/>
    <property type="evidence" value="ECO:0007669"/>
    <property type="project" value="UniProtKB-ARBA"/>
</dbReference>
<dbReference type="InterPro" id="IPR018097">
    <property type="entry name" value="EGF_Ca-bd_CS"/>
</dbReference>
<proteinExistence type="inferred from homology"/>
<dbReference type="Pfam" id="PF07684">
    <property type="entry name" value="NODP"/>
    <property type="match status" value="1"/>
</dbReference>
<keyword evidence="16 23" id="KW-1015">Disulfide bond</keyword>
<dbReference type="Gene3D" id="2.10.25.10">
    <property type="entry name" value="Laminin"/>
    <property type="match status" value="12"/>
</dbReference>
<feature type="region of interest" description="Disordered" evidence="24">
    <location>
        <begin position="1241"/>
        <end position="1334"/>
    </location>
</feature>
<dbReference type="InterPro" id="IPR013032">
    <property type="entry name" value="EGF-like_CS"/>
</dbReference>
<dbReference type="Pfam" id="PF12661">
    <property type="entry name" value="hEGF"/>
    <property type="match status" value="3"/>
</dbReference>
<evidence type="ECO:0000256" key="9">
    <source>
        <dbReference type="ARBA" id="ARBA00022737"/>
    </source>
</evidence>
<dbReference type="GO" id="GO:0048863">
    <property type="term" value="P:stem cell differentiation"/>
    <property type="evidence" value="ECO:0007669"/>
    <property type="project" value="UniProtKB-ARBA"/>
</dbReference>
<evidence type="ECO:0000256" key="13">
    <source>
        <dbReference type="ARBA" id="ARBA00023015"/>
    </source>
</evidence>
<feature type="disulfide bond" evidence="23">
    <location>
        <begin position="445"/>
        <end position="454"/>
    </location>
</feature>
<dbReference type="Pfam" id="PF06816">
    <property type="entry name" value="NOD"/>
    <property type="match status" value="1"/>
</dbReference>
<dbReference type="CDD" id="cd00054">
    <property type="entry name" value="EGF_CA"/>
    <property type="match status" value="12"/>
</dbReference>
<dbReference type="SMART" id="SM00179">
    <property type="entry name" value="EGF_CA"/>
    <property type="match status" value="12"/>
</dbReference>
<feature type="disulfide bond" evidence="23">
    <location>
        <begin position="206"/>
        <end position="215"/>
    </location>
</feature>
<keyword evidence="6 23" id="KW-0245">EGF-like domain</keyword>
<dbReference type="GO" id="GO:0022407">
    <property type="term" value="P:regulation of cell-cell adhesion"/>
    <property type="evidence" value="ECO:0007669"/>
    <property type="project" value="UniProtKB-ARBA"/>
</dbReference>
<evidence type="ECO:0000256" key="17">
    <source>
        <dbReference type="ARBA" id="ARBA00023159"/>
    </source>
</evidence>
<dbReference type="InterPro" id="IPR011656">
    <property type="entry name" value="Notch_NODP_dom"/>
</dbReference>
<dbReference type="SUPFAM" id="SSF48403">
    <property type="entry name" value="Ankyrin repeat"/>
    <property type="match status" value="1"/>
</dbReference>
<comment type="caution">
    <text evidence="28">The sequence shown here is derived from an EMBL/GenBank/DDBJ whole genome shotgun (WGS) entry which is preliminary data.</text>
</comment>
<dbReference type="PROSITE" id="PS01186">
    <property type="entry name" value="EGF_2"/>
    <property type="match status" value="8"/>
</dbReference>
<dbReference type="GO" id="GO:0019904">
    <property type="term" value="F:protein domain specific binding"/>
    <property type="evidence" value="ECO:0007669"/>
    <property type="project" value="UniProtKB-ARBA"/>
</dbReference>
<dbReference type="GO" id="GO:0010631">
    <property type="term" value="P:epithelial cell migration"/>
    <property type="evidence" value="ECO:0007669"/>
    <property type="project" value="UniProtKB-ARBA"/>
</dbReference>
<evidence type="ECO:0000256" key="1">
    <source>
        <dbReference type="ARBA" id="ARBA00004123"/>
    </source>
</evidence>
<dbReference type="GO" id="GO:0002164">
    <property type="term" value="P:larval development"/>
    <property type="evidence" value="ECO:0007669"/>
    <property type="project" value="UniProtKB-ARBA"/>
</dbReference>
<evidence type="ECO:0000256" key="16">
    <source>
        <dbReference type="ARBA" id="ARBA00023157"/>
    </source>
</evidence>
<dbReference type="Pfam" id="PF00008">
    <property type="entry name" value="EGF"/>
    <property type="match status" value="8"/>
</dbReference>
<feature type="compositionally biased region" description="Low complexity" evidence="24">
    <location>
        <begin position="1"/>
        <end position="15"/>
    </location>
</feature>
<dbReference type="InterPro" id="IPR000152">
    <property type="entry name" value="EGF-type_Asp/Asn_hydroxyl_site"/>
</dbReference>
<dbReference type="PROSITE" id="PS50297">
    <property type="entry name" value="ANK_REP_REGION"/>
    <property type="match status" value="4"/>
</dbReference>
<dbReference type="FunFam" id="2.10.25.10:FF:000004">
    <property type="entry name" value="Neurogenic locus notch 1"/>
    <property type="match status" value="3"/>
</dbReference>
<feature type="domain" description="EGF-like" evidence="26">
    <location>
        <begin position="419"/>
        <end position="455"/>
    </location>
</feature>
<dbReference type="InterPro" id="IPR001881">
    <property type="entry name" value="EGF-like_Ca-bd_dom"/>
</dbReference>
<dbReference type="GO" id="GO:0048598">
    <property type="term" value="P:embryonic morphogenesis"/>
    <property type="evidence" value="ECO:0007669"/>
    <property type="project" value="UniProtKB-ARBA"/>
</dbReference>
<dbReference type="GO" id="GO:0050769">
    <property type="term" value="P:positive regulation of neurogenesis"/>
    <property type="evidence" value="ECO:0007669"/>
    <property type="project" value="UniProtKB-ARBA"/>
</dbReference>
<dbReference type="PROSITE" id="PS50258">
    <property type="entry name" value="LNR"/>
    <property type="match status" value="3"/>
</dbReference>
<evidence type="ECO:0000256" key="20">
    <source>
        <dbReference type="ARBA" id="ARBA00023180"/>
    </source>
</evidence>
<keyword evidence="13" id="KW-0805">Transcription regulation</keyword>
<dbReference type="InterPro" id="IPR024600">
    <property type="entry name" value="Notch_C"/>
</dbReference>
<feature type="transmembrane region" description="Helical" evidence="25">
    <location>
        <begin position="832"/>
        <end position="853"/>
    </location>
</feature>
<dbReference type="GO" id="GO:0007411">
    <property type="term" value="P:axon guidance"/>
    <property type="evidence" value="ECO:0007669"/>
    <property type="project" value="TreeGrafter"/>
</dbReference>
<evidence type="ECO:0000256" key="22">
    <source>
        <dbReference type="PROSITE-ProRule" id="PRU00023"/>
    </source>
</evidence>
<dbReference type="FunFam" id="2.10.25.10:FF:000122">
    <property type="entry name" value="Protein crumbs homolog 2"/>
    <property type="match status" value="2"/>
</dbReference>
<evidence type="ECO:0000313" key="28">
    <source>
        <dbReference type="EMBL" id="KAL0275474.1"/>
    </source>
</evidence>
<evidence type="ECO:0000259" key="27">
    <source>
        <dbReference type="PROSITE" id="PS50258"/>
    </source>
</evidence>
<keyword evidence="18" id="KW-0804">Transcription</keyword>
<evidence type="ECO:0000256" key="3">
    <source>
        <dbReference type="ARBA" id="ARBA00005847"/>
    </source>
</evidence>
<evidence type="ECO:0000256" key="14">
    <source>
        <dbReference type="ARBA" id="ARBA00023043"/>
    </source>
</evidence>
<evidence type="ECO:0000256" key="10">
    <source>
        <dbReference type="ARBA" id="ARBA00022782"/>
    </source>
</evidence>
<feature type="domain" description="EGF-like" evidence="26">
    <location>
        <begin position="233"/>
        <end position="263"/>
    </location>
</feature>
<dbReference type="GO" id="GO:0007548">
    <property type="term" value="P:sex differentiation"/>
    <property type="evidence" value="ECO:0007669"/>
    <property type="project" value="UniProtKB-ARBA"/>
</dbReference>
<dbReference type="Gene3D" id="1.25.40.20">
    <property type="entry name" value="Ankyrin repeat-containing domain"/>
    <property type="match status" value="1"/>
</dbReference>
<evidence type="ECO:0000256" key="6">
    <source>
        <dbReference type="ARBA" id="ARBA00022536"/>
    </source>
</evidence>
<feature type="domain" description="EGF-like" evidence="26">
    <location>
        <begin position="180"/>
        <end position="216"/>
    </location>
</feature>
<dbReference type="EMBL" id="JARGDH010000002">
    <property type="protein sequence ID" value="KAL0275475.1"/>
    <property type="molecule type" value="Genomic_DNA"/>
</dbReference>
<feature type="domain" description="EGF-like" evidence="26">
    <location>
        <begin position="379"/>
        <end position="417"/>
    </location>
</feature>
<evidence type="ECO:0000256" key="4">
    <source>
        <dbReference type="ARBA" id="ARBA00022473"/>
    </source>
</evidence>
<feature type="disulfide bond" evidence="23">
    <location>
        <begin position="168"/>
        <end position="177"/>
    </location>
</feature>
<feature type="domain" description="LNR" evidence="27">
    <location>
        <begin position="569"/>
        <end position="608"/>
    </location>
</feature>
<dbReference type="SMART" id="SM00004">
    <property type="entry name" value="NL"/>
    <property type="match status" value="3"/>
</dbReference>
<feature type="disulfide bond" evidence="23">
    <location>
        <begin position="523"/>
        <end position="532"/>
    </location>
</feature>
<dbReference type="FunFam" id="3.30.300.320:FF:000001">
    <property type="entry name" value="Neurogenic locus notch 1"/>
    <property type="match status" value="1"/>
</dbReference>
<feature type="repeat" description="ANK" evidence="22">
    <location>
        <begin position="1135"/>
        <end position="1167"/>
    </location>
</feature>
<feature type="disulfide bond" evidence="23">
    <location>
        <begin position="367"/>
        <end position="376"/>
    </location>
</feature>
<dbReference type="FunFam" id="1.25.40.20:FF:000005">
    <property type="entry name" value="Neurogenic locus notch 1"/>
    <property type="match status" value="1"/>
</dbReference>
<evidence type="ECO:0000256" key="21">
    <source>
        <dbReference type="ARBA" id="ARBA00023242"/>
    </source>
</evidence>
<dbReference type="SMART" id="SM00248">
    <property type="entry name" value="ANK"/>
    <property type="match status" value="7"/>
</dbReference>
<dbReference type="PRINTS" id="PR01983">
    <property type="entry name" value="NOTCH"/>
</dbReference>
<dbReference type="GO" id="GO:0009952">
    <property type="term" value="P:anterior/posterior pattern specification"/>
    <property type="evidence" value="ECO:0007669"/>
    <property type="project" value="UniProtKB-ARBA"/>
</dbReference>
<evidence type="ECO:0000256" key="11">
    <source>
        <dbReference type="ARBA" id="ARBA00022976"/>
    </source>
</evidence>
<dbReference type="PROSITE" id="PS50026">
    <property type="entry name" value="EGF_3"/>
    <property type="match status" value="12"/>
</dbReference>
<dbReference type="InterPro" id="IPR000742">
    <property type="entry name" value="EGF"/>
</dbReference>
<feature type="compositionally biased region" description="Polar residues" evidence="24">
    <location>
        <begin position="1412"/>
        <end position="1437"/>
    </location>
</feature>
<dbReference type="PANTHER" id="PTHR45836:SF23">
    <property type="entry name" value="NEUROGENIC LOCUS NOTCH HOMOLOG PROTEIN 1"/>
    <property type="match status" value="1"/>
</dbReference>
<comment type="subcellular location">
    <subcellularLocation>
        <location evidence="2">Cell membrane</location>
        <topology evidence="2">Single-pass type I membrane protein</topology>
    </subcellularLocation>
    <subcellularLocation>
        <location evidence="1">Nucleus</location>
    </subcellularLocation>
</comment>
<dbReference type="GO" id="GO:0048608">
    <property type="term" value="P:reproductive structure development"/>
    <property type="evidence" value="ECO:0007669"/>
    <property type="project" value="UniProtKB-ARBA"/>
</dbReference>
<comment type="similarity">
    <text evidence="3">Belongs to the NOTCH family.</text>
</comment>
<dbReference type="GO" id="GO:0090575">
    <property type="term" value="C:RNA polymerase II transcription regulator complex"/>
    <property type="evidence" value="ECO:0007669"/>
    <property type="project" value="UniProtKB-ARBA"/>
</dbReference>
<keyword evidence="21" id="KW-0539">Nucleus</keyword>
<feature type="disulfide bond" evidence="23">
    <location>
        <begin position="407"/>
        <end position="416"/>
    </location>
</feature>
<feature type="compositionally biased region" description="Low complexity" evidence="24">
    <location>
        <begin position="24"/>
        <end position="48"/>
    </location>
</feature>
<dbReference type="PIRSF" id="PIRSF002279">
    <property type="entry name" value="Notch"/>
    <property type="match status" value="1"/>
</dbReference>
<feature type="domain" description="EGF-like" evidence="26">
    <location>
        <begin position="497"/>
        <end position="533"/>
    </location>
</feature>
<dbReference type="GO" id="GO:0008347">
    <property type="term" value="P:glial cell migration"/>
    <property type="evidence" value="ECO:0007669"/>
    <property type="project" value="UniProtKB-ARBA"/>
</dbReference>
<dbReference type="InterPro" id="IPR035993">
    <property type="entry name" value="Notch-like_dom_sf"/>
</dbReference>
<dbReference type="SMART" id="SM01338">
    <property type="entry name" value="NOD"/>
    <property type="match status" value="1"/>
</dbReference>
<dbReference type="GO" id="GO:0001708">
    <property type="term" value="P:cell fate specification"/>
    <property type="evidence" value="ECO:0007669"/>
    <property type="project" value="UniProtKB-ARBA"/>
</dbReference>
<dbReference type="GO" id="GO:0005886">
    <property type="term" value="C:plasma membrane"/>
    <property type="evidence" value="ECO:0007669"/>
    <property type="project" value="UniProtKB-SubCell"/>
</dbReference>
<feature type="domain" description="EGF-like" evidence="26">
    <location>
        <begin position="66"/>
        <end position="102"/>
    </location>
</feature>
<dbReference type="PANTHER" id="PTHR45836">
    <property type="entry name" value="SLIT HOMOLOG"/>
    <property type="match status" value="1"/>
</dbReference>
<dbReference type="PROSITE" id="PS01187">
    <property type="entry name" value="EGF_CA"/>
    <property type="match status" value="3"/>
</dbReference>
<dbReference type="Gene3D" id="3.30.70.3310">
    <property type="match status" value="1"/>
</dbReference>
<feature type="repeat" description="ANK" evidence="22">
    <location>
        <begin position="1102"/>
        <end position="1134"/>
    </location>
</feature>
<evidence type="ECO:0000256" key="2">
    <source>
        <dbReference type="ARBA" id="ARBA00004251"/>
    </source>
</evidence>
<dbReference type="GO" id="GO:0010160">
    <property type="term" value="P:formation of animal organ boundary"/>
    <property type="evidence" value="ECO:0007669"/>
    <property type="project" value="UniProtKB-ARBA"/>
</dbReference>
<feature type="domain" description="EGF-like" evidence="26">
    <location>
        <begin position="265"/>
        <end position="301"/>
    </location>
</feature>
<dbReference type="InterPro" id="IPR009030">
    <property type="entry name" value="Growth_fac_rcpt_cys_sf"/>
</dbReference>
<feature type="region of interest" description="Disordered" evidence="24">
    <location>
        <begin position="1412"/>
        <end position="1474"/>
    </location>
</feature>
<keyword evidence="17" id="KW-0010">Activator</keyword>
<keyword evidence="20" id="KW-0325">Glycoprotein</keyword>
<feature type="repeat" description="ANK" evidence="22">
    <location>
        <begin position="1168"/>
        <end position="1200"/>
    </location>
</feature>
<dbReference type="GO" id="GO:0048565">
    <property type="term" value="P:digestive tract development"/>
    <property type="evidence" value="ECO:0007669"/>
    <property type="project" value="UniProtKB-ARBA"/>
</dbReference>
<dbReference type="FunFam" id="2.10.25.10:FF:000255">
    <property type="entry name" value="Sushi, nidogen and EGF-like domains 1"/>
    <property type="match status" value="1"/>
</dbReference>
<evidence type="ECO:0000259" key="26">
    <source>
        <dbReference type="PROSITE" id="PS50026"/>
    </source>
</evidence>
<evidence type="ECO:0000256" key="23">
    <source>
        <dbReference type="PROSITE-ProRule" id="PRU00076"/>
    </source>
</evidence>
<organism evidence="28">
    <name type="scientific">Menopon gallinae</name>
    <name type="common">poultry shaft louse</name>
    <dbReference type="NCBI Taxonomy" id="328185"/>
    <lineage>
        <taxon>Eukaryota</taxon>
        <taxon>Metazoa</taxon>
        <taxon>Ecdysozoa</taxon>
        <taxon>Arthropoda</taxon>
        <taxon>Hexapoda</taxon>
        <taxon>Insecta</taxon>
        <taxon>Pterygota</taxon>
        <taxon>Neoptera</taxon>
        <taxon>Paraneoptera</taxon>
        <taxon>Psocodea</taxon>
        <taxon>Troctomorpha</taxon>
        <taxon>Phthiraptera</taxon>
        <taxon>Amblycera</taxon>
        <taxon>Menoponidae</taxon>
        <taxon>Menopon</taxon>
    </lineage>
</organism>
<feature type="disulfide bond" evidence="23">
    <location>
        <begin position="388"/>
        <end position="405"/>
    </location>
</feature>
<evidence type="ECO:0008006" key="29">
    <source>
        <dbReference type="Google" id="ProtNLM"/>
    </source>
</evidence>
<feature type="region of interest" description="Disordered" evidence="24">
    <location>
        <begin position="1561"/>
        <end position="1626"/>
    </location>
</feature>
<feature type="disulfide bond" evidence="23">
    <location>
        <begin position="484"/>
        <end position="493"/>
    </location>
</feature>
<dbReference type="GO" id="GO:0005911">
    <property type="term" value="C:cell-cell junction"/>
    <property type="evidence" value="ECO:0007669"/>
    <property type="project" value="UniProtKB-ARBA"/>
</dbReference>
<feature type="repeat" description="ANK" evidence="22">
    <location>
        <begin position="1068"/>
        <end position="1093"/>
    </location>
</feature>
<feature type="region of interest" description="Disordered" evidence="24">
    <location>
        <begin position="1"/>
        <end position="48"/>
    </location>
</feature>
<dbReference type="InterPro" id="IPR000800">
    <property type="entry name" value="Notch_dom"/>
</dbReference>
<feature type="disulfide bond" evidence="23">
    <location>
        <begin position="253"/>
        <end position="262"/>
    </location>
</feature>
<feature type="compositionally biased region" description="Polar residues" evidence="24">
    <location>
        <begin position="890"/>
        <end position="899"/>
    </location>
</feature>
<evidence type="ECO:0000256" key="15">
    <source>
        <dbReference type="ARBA" id="ARBA00023136"/>
    </source>
</evidence>
<evidence type="ECO:0000256" key="25">
    <source>
        <dbReference type="SAM" id="Phobius"/>
    </source>
</evidence>
<dbReference type="FunFam" id="2.10.25.10:FF:000080">
    <property type="entry name" value="Neurogenic locus notch 1"/>
    <property type="match status" value="1"/>
</dbReference>
<keyword evidence="14 22" id="KW-0040">ANK repeat</keyword>
<dbReference type="SUPFAM" id="SSF57196">
    <property type="entry name" value="EGF/Laminin"/>
    <property type="match status" value="6"/>
</dbReference>
<dbReference type="SUPFAM" id="SSF57184">
    <property type="entry name" value="Growth factor receptor domain"/>
    <property type="match status" value="2"/>
</dbReference>
<keyword evidence="12 25" id="KW-1133">Transmembrane helix</keyword>
<dbReference type="FunFam" id="2.10.25.10:FF:000146">
    <property type="entry name" value="Putative neurogenic locus notch"/>
    <property type="match status" value="1"/>
</dbReference>
<evidence type="ECO:0000256" key="24">
    <source>
        <dbReference type="SAM" id="MobiDB-lite"/>
    </source>
</evidence>
<feature type="domain" description="LNR" evidence="27">
    <location>
        <begin position="647"/>
        <end position="686"/>
    </location>
</feature>
<keyword evidence="7 25" id="KW-0812">Transmembrane</keyword>
<sequence length="1626" mass="175706">MERPASTPTGPTTASARRDTKEGTASSTPTTARRLRARTAAPAWTTSATTRASAWKGFEGKHCQIDKDECLSNPCKNGATCNQYVNSYTCTCPLGFSGINCQTNDEDCTDSSCMNGGSCVDGINNYTCICKPGYTGANCQYRINECDSEPCLNGATCHDNIRYYTCHCPYGFTGKRCEKYVDWCATEPCYNGASCKQTKNNYQCICEPGWTGKVCDVEMVSCKDAAIRKGVSREDLCNNGTCEDIGNSHRCHCNDGYMGSYCQVEINECESAPCQNGATCKDLVGSYSCQCALGFQGQNCELNIDDCHPNPCQNGGTCHDLVGNFTCSCPPGTLGILCEWNVDDCKPGACHNNGNCTDKVGGFECKCPPGFVGPRCEGDINECLSNPCSPIGTQDCVQLVNDYKCNCKPDYMGRHCEGKHNFCESSPCQNGGICNPVPAGHVCVCANGFYGNNCQFSGSDCDSAPCLNNGVCKLSEGGGYRCECQPGTAGRLCELDSRNECASNPCQHNGGCQDLFGDYNCFCPSSWTGKNCHIYDPQFKGGLGRNPNHPKNPTPAFSDLDLERDKIKCKKNNCKEKSGNGICNEECNTFACEFDGNDCSLGVNPWRNCSDPIYCSKVFMDHVCNQECNNPQCLYDGKDCESVVEPCNPVFDAYCKKHYANGYCDTGCNNEGCNWDGLDCETKTPPTLAVGMMSVVVLVDMQTFRAHLLPFLREVGIQLRTTLRVKQDPLGNDMIYPWKSDDGSGIFAGASKILKGSIPYSFASSGVIVYLEIDNRKCKNDEQECFSTANEAADFLAARAATHPISTSFPIYQVRGVTTVPEEVDGQTNAKYVSIGVVIVLLLGFLVGVLVTAQRKRAQGITWFPEGFLRNNNSGHRRSRRRGPDGQEMRNMNKQNSMNPLDVEVPPHGMGLSHPVQWSDDESDMPPPKRMRSCDQGYASDHTAITDYGDQEPRMWTQQHLEAADIRQPAMLTPPGIDEGNNVDARGPLGMTPLMVAVVRGGGIDTGDCEDDGTAQVIADLVAQGAKINATMDKTGETSLHLAARYARADAAKGLLDAGAEANSQDNTGRTPLHAAVAADAMGVFQILLRNRATNLNARMHDGTTPLILAARLAIEGTVEDLINADADINAADNNGKTALHWAAAVNNVDAVNILLAHGANRDAQDDKDETPLFLAAREGSYEACKALLDNFANREITDHMDRLPRDVAGERLHHDIVRLLDEHIPRSPQMATMISNGPLIGSPNHHHPNLITHPTVINAGGPKSKSKKRPKSTINNPTSPEIEGAATSVRRKPSVKKPSGKKGSSQESTENINMASPLDSLESPHTVGSMGTDSLSPYDSASIYANAFAQLHHNLDNGLMGGKQPPSYEESAATLQKLHALGLDQTFNGFGIPYRDVAHQLHQRQTSLPVQIPGSHTLSPPYSNHQSPGSQLTLSPLGQTTQSPGSQQSLSPVTSSYLGSPSPAKARPSLPTSPTHIQAMRAATQMKHGGMAQQGFDFADLPPQMYAVTSLQPTQFTSKTTNNGTNISTNSAQTQLTKQGNSMLGAQQQSTHQQQYYHYLTPPSQHSGEGTPQHIEDFPTPSPDSPGHWSSSSPRSNSDWSEGISSPNAYQSLQQQNKGSDAIYL</sequence>
<dbReference type="InterPro" id="IPR051355">
    <property type="entry name" value="Notch/Slit_guidance"/>
</dbReference>
<dbReference type="FunFam" id="2.10.25.10:FF:000321">
    <property type="entry name" value="Protein delta homolog 1"/>
    <property type="match status" value="1"/>
</dbReference>
<keyword evidence="19" id="KW-0675">Receptor</keyword>
<gene>
    <name evidence="28" type="ORF">PYX00_003311</name>
</gene>
<feature type="disulfide bond" evidence="23">
    <location>
        <begin position="130"/>
        <end position="139"/>
    </location>
</feature>
<protein>
    <recommendedName>
        <fullName evidence="29">Notch</fullName>
    </recommendedName>
</protein>
<feature type="repeat" description="ANK" evidence="22">
    <location>
        <begin position="1035"/>
        <end position="1067"/>
    </location>
</feature>
<dbReference type="PROSITE" id="PS00022">
    <property type="entry name" value="EGF_1"/>
    <property type="match status" value="12"/>
</dbReference>
<keyword evidence="11" id="KW-0914">Notch signaling pathway</keyword>
<dbReference type="GO" id="GO:0035282">
    <property type="term" value="P:segmentation"/>
    <property type="evidence" value="ECO:0007669"/>
    <property type="project" value="UniProtKB-ARBA"/>
</dbReference>
<dbReference type="InterPro" id="IPR008297">
    <property type="entry name" value="Notch"/>
</dbReference>
<keyword evidence="10" id="KW-0221">Differentiation</keyword>
<keyword evidence="8" id="KW-0732">Signal</keyword>
<dbReference type="PROSITE" id="PS50088">
    <property type="entry name" value="ANK_REPEAT"/>
    <property type="match status" value="5"/>
</dbReference>
<feature type="domain" description="LNR" evidence="27">
    <location>
        <begin position="609"/>
        <end position="646"/>
    </location>
</feature>
<reference evidence="28" key="1">
    <citation type="journal article" date="2024" name="Gigascience">
        <title>Chromosome-level genome of the poultry shaft louse Menopon gallinae provides insight into the host-switching and adaptive evolution of parasitic lice.</title>
        <authorList>
            <person name="Xu Y."/>
            <person name="Ma L."/>
            <person name="Liu S."/>
            <person name="Liang Y."/>
            <person name="Liu Q."/>
            <person name="He Z."/>
            <person name="Tian L."/>
            <person name="Duan Y."/>
            <person name="Cai W."/>
            <person name="Li H."/>
            <person name="Song F."/>
        </authorList>
    </citation>
    <scope>NUCLEOTIDE SEQUENCE</scope>
    <source>
        <strain evidence="28">Cailab_2023a</strain>
    </source>
</reference>
<dbReference type="SMART" id="SM01334">
    <property type="entry name" value="DUF3454"/>
    <property type="match status" value="1"/>
</dbReference>
<evidence type="ECO:0000256" key="19">
    <source>
        <dbReference type="ARBA" id="ARBA00023170"/>
    </source>
</evidence>
<comment type="caution">
    <text evidence="23">Lacks conserved residue(s) required for the propagation of feature annotation.</text>
</comment>
<feature type="compositionally biased region" description="Polar residues" evidence="24">
    <location>
        <begin position="1604"/>
        <end position="1620"/>
    </location>
</feature>
<dbReference type="SUPFAM" id="SSF90193">
    <property type="entry name" value="Notch domain"/>
    <property type="match status" value="3"/>
</dbReference>
<dbReference type="InterPro" id="IPR002110">
    <property type="entry name" value="Ankyrin_rpt"/>
</dbReference>
<dbReference type="GO" id="GO:0003008">
    <property type="term" value="P:system process"/>
    <property type="evidence" value="ECO:0007669"/>
    <property type="project" value="UniProtKB-ARBA"/>
</dbReference>
<dbReference type="GO" id="GO:0040008">
    <property type="term" value="P:regulation of growth"/>
    <property type="evidence" value="ECO:0007669"/>
    <property type="project" value="UniProtKB-ARBA"/>
</dbReference>
<feature type="domain" description="EGF-like" evidence="26">
    <location>
        <begin position="303"/>
        <end position="339"/>
    </location>
</feature>
<keyword evidence="15 25" id="KW-0472">Membrane</keyword>
<feature type="region of interest" description="Disordered" evidence="24">
    <location>
        <begin position="872"/>
        <end position="901"/>
    </location>
</feature>
<dbReference type="GO" id="GO:0120035">
    <property type="term" value="P:regulation of plasma membrane bounded cell projection organization"/>
    <property type="evidence" value="ECO:0007669"/>
    <property type="project" value="UniProtKB-ARBA"/>
</dbReference>
<feature type="domain" description="EGF-like" evidence="26">
    <location>
        <begin position="142"/>
        <end position="178"/>
    </location>
</feature>
<dbReference type="GO" id="GO:0048732">
    <property type="term" value="P:gland development"/>
    <property type="evidence" value="ECO:0007669"/>
    <property type="project" value="UniProtKB-ARBA"/>
</dbReference>
<feature type="domain" description="EGF-like" evidence="26">
    <location>
        <begin position="341"/>
        <end position="377"/>
    </location>
</feature>
<dbReference type="PROSITE" id="PS00010">
    <property type="entry name" value="ASX_HYDROXYL"/>
    <property type="match status" value="6"/>
</dbReference>
<name>A0AAW2HZV5_9NEOP</name>
<evidence type="ECO:0000256" key="12">
    <source>
        <dbReference type="ARBA" id="ARBA00022989"/>
    </source>
</evidence>
<dbReference type="GO" id="GO:0007498">
    <property type="term" value="P:mesoderm development"/>
    <property type="evidence" value="ECO:0007669"/>
    <property type="project" value="UniProtKB-ARBA"/>
</dbReference>
<dbReference type="FunFam" id="2.10.25.10:FF:000012">
    <property type="entry name" value="Delta-like protein"/>
    <property type="match status" value="1"/>
</dbReference>
<keyword evidence="4" id="KW-0217">Developmental protein</keyword>
<dbReference type="InterPro" id="IPR036770">
    <property type="entry name" value="Ankyrin_rpt-contain_sf"/>
</dbReference>
<dbReference type="EMBL" id="JARGDH010000002">
    <property type="protein sequence ID" value="KAL0275474.1"/>
    <property type="molecule type" value="Genomic_DNA"/>
</dbReference>
<dbReference type="InterPro" id="IPR010660">
    <property type="entry name" value="Notch_NOD_dom"/>
</dbReference>
<dbReference type="GO" id="GO:0009986">
    <property type="term" value="C:cell surface"/>
    <property type="evidence" value="ECO:0007669"/>
    <property type="project" value="UniProtKB-ARBA"/>
</dbReference>
<feature type="compositionally biased region" description="Low complexity" evidence="24">
    <location>
        <begin position="1438"/>
        <end position="1453"/>
    </location>
</feature>
<evidence type="ECO:0000256" key="18">
    <source>
        <dbReference type="ARBA" id="ARBA00023163"/>
    </source>
</evidence>
<accession>A0AAW2HZV5</accession>
<dbReference type="GO" id="GO:0043235">
    <property type="term" value="C:receptor complex"/>
    <property type="evidence" value="ECO:0007669"/>
    <property type="project" value="TreeGrafter"/>
</dbReference>
<dbReference type="PRINTS" id="PR01452">
    <property type="entry name" value="LNOTCHREPEAT"/>
</dbReference>
<dbReference type="GO" id="GO:0030097">
    <property type="term" value="P:hemopoiesis"/>
    <property type="evidence" value="ECO:0007669"/>
    <property type="project" value="UniProtKB-ARBA"/>
</dbReference>
<feature type="domain" description="EGF-like" evidence="26">
    <location>
        <begin position="457"/>
        <end position="494"/>
    </location>
</feature>
<feature type="disulfide bond" evidence="23">
    <location>
        <begin position="329"/>
        <end position="338"/>
    </location>
</feature>
<dbReference type="Pfam" id="PF12796">
    <property type="entry name" value="Ank_2"/>
    <property type="match status" value="2"/>
</dbReference>
<evidence type="ECO:0000256" key="7">
    <source>
        <dbReference type="ARBA" id="ARBA00022692"/>
    </source>
</evidence>
<feature type="compositionally biased region" description="Low complexity" evidence="24">
    <location>
        <begin position="1586"/>
        <end position="1602"/>
    </location>
</feature>
<feature type="disulfide bond" evidence="23">
    <location>
        <begin position="92"/>
        <end position="101"/>
    </location>
</feature>
<evidence type="ECO:0000256" key="5">
    <source>
        <dbReference type="ARBA" id="ARBA00022475"/>
    </source>
</evidence>
<dbReference type="PRINTS" id="PR00010">
    <property type="entry name" value="EGFBLOOD"/>
</dbReference>